<keyword evidence="2" id="KW-0472">Membrane</keyword>
<feature type="transmembrane region" description="Helical" evidence="2">
    <location>
        <begin position="320"/>
        <end position="339"/>
    </location>
</feature>
<feature type="transmembrane region" description="Helical" evidence="2">
    <location>
        <begin position="291"/>
        <end position="314"/>
    </location>
</feature>
<keyword evidence="2" id="KW-0812">Transmembrane</keyword>
<feature type="region of interest" description="Disordered" evidence="1">
    <location>
        <begin position="1"/>
        <end position="64"/>
    </location>
</feature>
<evidence type="ECO:0000256" key="2">
    <source>
        <dbReference type="SAM" id="Phobius"/>
    </source>
</evidence>
<evidence type="ECO:0000313" key="4">
    <source>
        <dbReference type="Proteomes" id="UP001241926"/>
    </source>
</evidence>
<feature type="transmembrane region" description="Helical" evidence="2">
    <location>
        <begin position="149"/>
        <end position="166"/>
    </location>
</feature>
<feature type="transmembrane region" description="Helical" evidence="2">
    <location>
        <begin position="178"/>
        <end position="202"/>
    </location>
</feature>
<feature type="transmembrane region" description="Helical" evidence="2">
    <location>
        <begin position="255"/>
        <end position="279"/>
    </location>
</feature>
<dbReference type="Proteomes" id="UP001241926">
    <property type="component" value="Unassembled WGS sequence"/>
</dbReference>
<evidence type="ECO:0008006" key="5">
    <source>
        <dbReference type="Google" id="ProtNLM"/>
    </source>
</evidence>
<keyword evidence="2" id="KW-1133">Transmembrane helix</keyword>
<evidence type="ECO:0000313" key="3">
    <source>
        <dbReference type="EMBL" id="MDL2076946.1"/>
    </source>
</evidence>
<name>A0ABT7IXV5_9ACTN</name>
<reference evidence="3 4" key="1">
    <citation type="submission" date="2023-05" db="EMBL/GenBank/DDBJ databases">
        <title>Streptomyces fuscus sp. nov., a brown-black pigment producing actinomyces isolated from dry sand of Sea duck farm.</title>
        <authorList>
            <person name="Xie J."/>
            <person name="Shen N."/>
        </authorList>
    </citation>
    <scope>NUCLEOTIDE SEQUENCE [LARGE SCALE GENOMIC DNA]</scope>
    <source>
        <strain evidence="3 4">GXMU-J15</strain>
    </source>
</reference>
<feature type="transmembrane region" description="Helical" evidence="2">
    <location>
        <begin position="97"/>
        <end position="119"/>
    </location>
</feature>
<gene>
    <name evidence="3" type="ORF">QNN03_10900</name>
</gene>
<dbReference type="EMBL" id="JASJUS010000008">
    <property type="protein sequence ID" value="MDL2076946.1"/>
    <property type="molecule type" value="Genomic_DNA"/>
</dbReference>
<feature type="transmembrane region" description="Helical" evidence="2">
    <location>
        <begin position="223"/>
        <end position="243"/>
    </location>
</feature>
<feature type="compositionally biased region" description="Pro residues" evidence="1">
    <location>
        <begin position="8"/>
        <end position="62"/>
    </location>
</feature>
<keyword evidence="4" id="KW-1185">Reference proteome</keyword>
<organism evidence="3 4">
    <name type="scientific">Streptomyces fuscus</name>
    <dbReference type="NCBI Taxonomy" id="3048495"/>
    <lineage>
        <taxon>Bacteria</taxon>
        <taxon>Bacillati</taxon>
        <taxon>Actinomycetota</taxon>
        <taxon>Actinomycetes</taxon>
        <taxon>Kitasatosporales</taxon>
        <taxon>Streptomycetaceae</taxon>
        <taxon>Streptomyces</taxon>
    </lineage>
</organism>
<protein>
    <recommendedName>
        <fullName evidence="5">Integral membrane protein</fullName>
    </recommendedName>
</protein>
<dbReference type="RefSeq" id="WP_285432114.1">
    <property type="nucleotide sequence ID" value="NZ_JASJUS010000008.1"/>
</dbReference>
<accession>A0ABT7IXV5</accession>
<sequence>MSFGGPYNPYPPPPPNGGPYPPPPPPHPPHGGPYPPPPNPYGPGYPPQPHPYGPPYPPPQPAPTTLFGALGRLREAEWPPLRVLLRGGQPRIHGCTWAVIALPCTWFVTLPLMAAYVFARSARAQAHRLFPPRGHRRIEDPDIVRVQRVRAWTAVAMSVLLLVMYGTPEDVSQAQEQYMMRLAVTPPLLLLSAPLVTAFLFRMASPEAKARMRPRLRAAGRSALLYVGAVTGVPLFLVGSVFVESRVAPASGFPWMQLLCILPFFWLLFFVGFATGPAVRTGFNTAGVHAALPALLTAVLVWEFSVISLAAGGLPPGPPLVQILAVVAGPASVTAVVRWELHRLRTRYGVALRA</sequence>
<proteinExistence type="predicted"/>
<comment type="caution">
    <text evidence="3">The sequence shown here is derived from an EMBL/GenBank/DDBJ whole genome shotgun (WGS) entry which is preliminary data.</text>
</comment>
<evidence type="ECO:0000256" key="1">
    <source>
        <dbReference type="SAM" id="MobiDB-lite"/>
    </source>
</evidence>